<organism evidence="1 2">
    <name type="scientific">Persea americana</name>
    <name type="common">Avocado</name>
    <dbReference type="NCBI Taxonomy" id="3435"/>
    <lineage>
        <taxon>Eukaryota</taxon>
        <taxon>Viridiplantae</taxon>
        <taxon>Streptophyta</taxon>
        <taxon>Embryophyta</taxon>
        <taxon>Tracheophyta</taxon>
        <taxon>Spermatophyta</taxon>
        <taxon>Magnoliopsida</taxon>
        <taxon>Magnoliidae</taxon>
        <taxon>Laurales</taxon>
        <taxon>Lauraceae</taxon>
        <taxon>Persea</taxon>
    </lineage>
</organism>
<name>A0ACC2L098_PERAE</name>
<evidence type="ECO:0000313" key="2">
    <source>
        <dbReference type="Proteomes" id="UP001234297"/>
    </source>
</evidence>
<accession>A0ACC2L098</accession>
<proteinExistence type="predicted"/>
<evidence type="ECO:0000313" key="1">
    <source>
        <dbReference type="EMBL" id="KAJ8626740.1"/>
    </source>
</evidence>
<dbReference type="Proteomes" id="UP001234297">
    <property type="component" value="Chromosome 6"/>
</dbReference>
<protein>
    <submittedName>
        <fullName evidence="1">Uncharacterized protein</fullName>
    </submittedName>
</protein>
<keyword evidence="2" id="KW-1185">Reference proteome</keyword>
<reference evidence="1 2" key="1">
    <citation type="journal article" date="2022" name="Hortic Res">
        <title>A haplotype resolved chromosomal level avocado genome allows analysis of novel avocado genes.</title>
        <authorList>
            <person name="Nath O."/>
            <person name="Fletcher S.J."/>
            <person name="Hayward A."/>
            <person name="Shaw L.M."/>
            <person name="Masouleh A.K."/>
            <person name="Furtado A."/>
            <person name="Henry R.J."/>
            <person name="Mitter N."/>
        </authorList>
    </citation>
    <scope>NUCLEOTIDE SEQUENCE [LARGE SCALE GENOMIC DNA]</scope>
    <source>
        <strain evidence="2">cv. Hass</strain>
    </source>
</reference>
<comment type="caution">
    <text evidence="1">The sequence shown here is derived from an EMBL/GenBank/DDBJ whole genome shotgun (WGS) entry which is preliminary data.</text>
</comment>
<sequence>MAIVAESATWDSGSKWGLSPKACNGKVGNCIDEEDETMMDSEINRRGLQQLNTKKFISYAALRRDAIPCLRNGQSYYDCVKSGKIRPYHRSCTKITLCYRYTK</sequence>
<dbReference type="EMBL" id="CM056814">
    <property type="protein sequence ID" value="KAJ8626740.1"/>
    <property type="molecule type" value="Genomic_DNA"/>
</dbReference>
<gene>
    <name evidence="1" type="ORF">MRB53_020047</name>
</gene>